<dbReference type="EMBL" id="DUZY01000004">
    <property type="protein sequence ID" value="DAD36686.1"/>
    <property type="molecule type" value="Genomic_DNA"/>
</dbReference>
<evidence type="ECO:0000313" key="1">
    <source>
        <dbReference type="EMBL" id="DAD36686.1"/>
    </source>
</evidence>
<comment type="caution">
    <text evidence="1">The sequence shown here is derived from an EMBL/GenBank/DDBJ whole genome shotgun (WGS) entry which is preliminary data.</text>
</comment>
<reference evidence="1 2" key="1">
    <citation type="journal article" date="2020" name="Mol. Biol. Evol.">
        <title>Distinct Expression and Methylation Patterns for Genes with Different Fates following a Single Whole-Genome Duplication in Flowering Plants.</title>
        <authorList>
            <person name="Shi T."/>
            <person name="Rahmani R.S."/>
            <person name="Gugger P.F."/>
            <person name="Wang M."/>
            <person name="Li H."/>
            <person name="Zhang Y."/>
            <person name="Li Z."/>
            <person name="Wang Q."/>
            <person name="Van de Peer Y."/>
            <person name="Marchal K."/>
            <person name="Chen J."/>
        </authorList>
    </citation>
    <scope>NUCLEOTIDE SEQUENCE [LARGE SCALE GENOMIC DNA]</scope>
    <source>
        <tissue evidence="1">Leaf</tissue>
    </source>
</reference>
<organism evidence="1 2">
    <name type="scientific">Nelumbo nucifera</name>
    <name type="common">Sacred lotus</name>
    <dbReference type="NCBI Taxonomy" id="4432"/>
    <lineage>
        <taxon>Eukaryota</taxon>
        <taxon>Viridiplantae</taxon>
        <taxon>Streptophyta</taxon>
        <taxon>Embryophyta</taxon>
        <taxon>Tracheophyta</taxon>
        <taxon>Spermatophyta</taxon>
        <taxon>Magnoliopsida</taxon>
        <taxon>Proteales</taxon>
        <taxon>Nelumbonaceae</taxon>
        <taxon>Nelumbo</taxon>
    </lineage>
</organism>
<dbReference type="Proteomes" id="UP000607653">
    <property type="component" value="Unassembled WGS sequence"/>
</dbReference>
<keyword evidence="2" id="KW-1185">Reference proteome</keyword>
<name>A0A822Z113_NELNU</name>
<accession>A0A822Z113</accession>
<gene>
    <name evidence="1" type="ORF">HUJ06_007327</name>
</gene>
<proteinExistence type="predicted"/>
<protein>
    <submittedName>
        <fullName evidence="1">Uncharacterized protein</fullName>
    </submittedName>
</protein>
<sequence length="45" mass="5414">MLKLNIDLEHIYLADYFRTKTKEKEKKMFTYTCRILPHIVGIKLG</sequence>
<evidence type="ECO:0000313" key="2">
    <source>
        <dbReference type="Proteomes" id="UP000607653"/>
    </source>
</evidence>
<dbReference type="AlphaFoldDB" id="A0A822Z113"/>